<gene>
    <name evidence="1" type="ORF">LCGC14_2364340</name>
</gene>
<proteinExistence type="predicted"/>
<accession>A0A0F9F0E9</accession>
<reference evidence="1" key="1">
    <citation type="journal article" date="2015" name="Nature">
        <title>Complex archaea that bridge the gap between prokaryotes and eukaryotes.</title>
        <authorList>
            <person name="Spang A."/>
            <person name="Saw J.H."/>
            <person name="Jorgensen S.L."/>
            <person name="Zaremba-Niedzwiedzka K."/>
            <person name="Martijn J."/>
            <person name="Lind A.E."/>
            <person name="van Eijk R."/>
            <person name="Schleper C."/>
            <person name="Guy L."/>
            <person name="Ettema T.J."/>
        </authorList>
    </citation>
    <scope>NUCLEOTIDE SEQUENCE</scope>
</reference>
<protein>
    <submittedName>
        <fullName evidence="1">Uncharacterized protein</fullName>
    </submittedName>
</protein>
<evidence type="ECO:0000313" key="1">
    <source>
        <dbReference type="EMBL" id="KKL44572.1"/>
    </source>
</evidence>
<dbReference type="EMBL" id="LAZR01034709">
    <property type="protein sequence ID" value="KKL44572.1"/>
    <property type="molecule type" value="Genomic_DNA"/>
</dbReference>
<comment type="caution">
    <text evidence="1">The sequence shown here is derived from an EMBL/GenBank/DDBJ whole genome shotgun (WGS) entry which is preliminary data.</text>
</comment>
<sequence length="52" mass="6079">MKNFCPTKTFLSFLKEKLETFSKENGTNTVNDHIKKIQKFSSLITKIRDKIS</sequence>
<dbReference type="AlphaFoldDB" id="A0A0F9F0E9"/>
<name>A0A0F9F0E9_9ZZZZ</name>
<organism evidence="1">
    <name type="scientific">marine sediment metagenome</name>
    <dbReference type="NCBI Taxonomy" id="412755"/>
    <lineage>
        <taxon>unclassified sequences</taxon>
        <taxon>metagenomes</taxon>
        <taxon>ecological metagenomes</taxon>
    </lineage>
</organism>